<evidence type="ECO:0008006" key="11">
    <source>
        <dbReference type="Google" id="ProtNLM"/>
    </source>
</evidence>
<feature type="compositionally biased region" description="Polar residues" evidence="7">
    <location>
        <begin position="606"/>
        <end position="615"/>
    </location>
</feature>
<name>A0A5N6KWG3_9ROSI</name>
<sequence>MGLLVLTSLMLGYSISRLYLEHDTQSSFGLESVVSKNPMSSQDSILADHDTSREAVSGQETSQGINVTGTVDFGSELPISQSERPHEKSTIYHTLSSKLSEIGEWTKSGLGRLSSDSISHSVLPSSDQMTSDIQDISLAGEQISGDSVPVHGDRPTIGKVSIIIGPNKLYERALRTHTAHNRLHNYQMFVLRESILDDVWTKPAYILSIILRELAKPEAERLQWLLWVDADTIILNPQIPTELFLPPNDGTWDDIHLLVTYDFNGLNNGVFPIRVHPWSVELLSAILAFRHYRPAADLTFRDQSAMAALLDAPAFRAHVLHAPQRWFNAYRGELNETLAPFQFRRGDFLVHFAGDPERPQHMAFWLQRAEAHAYEWEVALRYTTYPGEVSAFWREAAAQRAQRAEAREAAVRRVRGLMERVESALHAHGEKLSGGVAAAIAAAVQKAQQAVGDADAAAAVIDEACEALRRDAKPVLGHAEAAAKERLRAAHAAVFDAEHLLFVLPSLEVATGGLAGEVRAVEEQLALLKAELQREASDSEQLRVVTDEMVTRLRRLEDGIDRLQDEADRRGSTQVAHKDGGSGSKQEIPEQETSKDAMAGEAPTEGSLTNENQMQRLDGEIEDERLEKARWEEAERVKKQEAEGIAKGERMKAGLPAA</sequence>
<reference evidence="9 10" key="1">
    <citation type="submission" date="2019-06" db="EMBL/GenBank/DDBJ databases">
        <title>A chromosomal-level reference genome of Carpinus fangiana (Coryloideae, Betulaceae).</title>
        <authorList>
            <person name="Yang X."/>
            <person name="Wang Z."/>
            <person name="Zhang L."/>
            <person name="Hao G."/>
            <person name="Liu J."/>
            <person name="Yang Y."/>
        </authorList>
    </citation>
    <scope>NUCLEOTIDE SEQUENCE [LARGE SCALE GENOMIC DNA]</scope>
    <source>
        <strain evidence="9">Cfa_2016G</strain>
        <tissue evidence="9">Leaf</tissue>
    </source>
</reference>
<keyword evidence="5" id="KW-0812">Transmembrane</keyword>
<proteinExistence type="inferred from homology"/>
<keyword evidence="10" id="KW-1185">Reference proteome</keyword>
<dbReference type="InterPro" id="IPR008630">
    <property type="entry name" value="Glyco_trans_34"/>
</dbReference>
<comment type="similarity">
    <text evidence="2">Belongs to the glycosyltransferase 34 family.</text>
</comment>
<keyword evidence="5" id="KW-0735">Signal-anchor</keyword>
<accession>A0A5N6KWG3</accession>
<dbReference type="OrthoDB" id="407658at2759"/>
<evidence type="ECO:0000256" key="4">
    <source>
        <dbReference type="ARBA" id="ARBA00022679"/>
    </source>
</evidence>
<feature type="region of interest" description="Disordered" evidence="7">
    <location>
        <begin position="40"/>
        <end position="68"/>
    </location>
</feature>
<dbReference type="InterPro" id="IPR029044">
    <property type="entry name" value="Nucleotide-diphossugar_trans"/>
</dbReference>
<evidence type="ECO:0000256" key="3">
    <source>
        <dbReference type="ARBA" id="ARBA00022676"/>
    </source>
</evidence>
<feature type="compositionally biased region" description="Polar residues" evidence="7">
    <location>
        <begin position="58"/>
        <end position="68"/>
    </location>
</feature>
<evidence type="ECO:0000256" key="2">
    <source>
        <dbReference type="ARBA" id="ARBA00005664"/>
    </source>
</evidence>
<feature type="compositionally biased region" description="Basic and acidic residues" evidence="7">
    <location>
        <begin position="564"/>
        <end position="580"/>
    </location>
</feature>
<feature type="compositionally biased region" description="Basic and acidic residues" evidence="7">
    <location>
        <begin position="625"/>
        <end position="652"/>
    </location>
</feature>
<dbReference type="PANTHER" id="PTHR31306">
    <property type="entry name" value="ALPHA-1,6-MANNOSYLTRANSFERASE MNN11-RELATED"/>
    <property type="match status" value="1"/>
</dbReference>
<feature type="chain" id="PRO_5024345789" description="Glycosyltransferase family 34 protein" evidence="8">
    <location>
        <begin position="17"/>
        <end position="658"/>
    </location>
</feature>
<evidence type="ECO:0000256" key="6">
    <source>
        <dbReference type="ARBA" id="ARBA00023034"/>
    </source>
</evidence>
<evidence type="ECO:0000256" key="1">
    <source>
        <dbReference type="ARBA" id="ARBA00004323"/>
    </source>
</evidence>
<keyword evidence="3" id="KW-0328">Glycosyltransferase</keyword>
<gene>
    <name evidence="9" type="ORF">FH972_023704</name>
</gene>
<dbReference type="EMBL" id="VIBQ01000014">
    <property type="protein sequence ID" value="KAB8349688.1"/>
    <property type="molecule type" value="Genomic_DNA"/>
</dbReference>
<dbReference type="SUPFAM" id="SSF53448">
    <property type="entry name" value="Nucleotide-diphospho-sugar transferases"/>
    <property type="match status" value="1"/>
</dbReference>
<evidence type="ECO:0000256" key="7">
    <source>
        <dbReference type="SAM" id="MobiDB-lite"/>
    </source>
</evidence>
<dbReference type="FunFam" id="3.90.550.10:FF:000237">
    <property type="entry name" value="WGS project CABT00000000 data, contig 2.1"/>
    <property type="match status" value="1"/>
</dbReference>
<dbReference type="AlphaFoldDB" id="A0A5N6KWG3"/>
<keyword evidence="6" id="KW-0333">Golgi apparatus</keyword>
<organism evidence="9 10">
    <name type="scientific">Carpinus fangiana</name>
    <dbReference type="NCBI Taxonomy" id="176857"/>
    <lineage>
        <taxon>Eukaryota</taxon>
        <taxon>Viridiplantae</taxon>
        <taxon>Streptophyta</taxon>
        <taxon>Embryophyta</taxon>
        <taxon>Tracheophyta</taxon>
        <taxon>Spermatophyta</taxon>
        <taxon>Magnoliopsida</taxon>
        <taxon>eudicotyledons</taxon>
        <taxon>Gunneridae</taxon>
        <taxon>Pentapetalae</taxon>
        <taxon>rosids</taxon>
        <taxon>fabids</taxon>
        <taxon>Fagales</taxon>
        <taxon>Betulaceae</taxon>
        <taxon>Carpinus</taxon>
    </lineage>
</organism>
<dbReference type="PANTHER" id="PTHR31306:SF8">
    <property type="entry name" value="GLYCOSYLTRANSFERASE FAMILY 34 PROTEIN"/>
    <property type="match status" value="1"/>
</dbReference>
<protein>
    <recommendedName>
        <fullName evidence="11">Glycosyltransferase family 34 protein</fullName>
    </recommendedName>
</protein>
<dbReference type="Proteomes" id="UP000327013">
    <property type="component" value="Unassembled WGS sequence"/>
</dbReference>
<evidence type="ECO:0000313" key="10">
    <source>
        <dbReference type="Proteomes" id="UP000327013"/>
    </source>
</evidence>
<feature type="region of interest" description="Disordered" evidence="7">
    <location>
        <begin position="564"/>
        <end position="658"/>
    </location>
</feature>
<keyword evidence="8" id="KW-0732">Signal</keyword>
<comment type="caution">
    <text evidence="9">The sequence shown here is derived from an EMBL/GenBank/DDBJ whole genome shotgun (WGS) entry which is preliminary data.</text>
</comment>
<dbReference type="GO" id="GO:0000139">
    <property type="term" value="C:Golgi membrane"/>
    <property type="evidence" value="ECO:0007669"/>
    <property type="project" value="UniProtKB-SubCell"/>
</dbReference>
<dbReference type="GO" id="GO:0006487">
    <property type="term" value="P:protein N-linked glycosylation"/>
    <property type="evidence" value="ECO:0007669"/>
    <property type="project" value="TreeGrafter"/>
</dbReference>
<feature type="signal peptide" evidence="8">
    <location>
        <begin position="1"/>
        <end position="16"/>
    </location>
</feature>
<comment type="subcellular location">
    <subcellularLocation>
        <location evidence="1">Golgi apparatus membrane</location>
        <topology evidence="1">Single-pass type II membrane protein</topology>
    </subcellularLocation>
</comment>
<dbReference type="Gene3D" id="3.90.550.10">
    <property type="entry name" value="Spore Coat Polysaccharide Biosynthesis Protein SpsA, Chain A"/>
    <property type="match status" value="1"/>
</dbReference>
<dbReference type="GO" id="GO:0016757">
    <property type="term" value="F:glycosyltransferase activity"/>
    <property type="evidence" value="ECO:0007669"/>
    <property type="project" value="UniProtKB-KW"/>
</dbReference>
<evidence type="ECO:0000256" key="8">
    <source>
        <dbReference type="SAM" id="SignalP"/>
    </source>
</evidence>
<evidence type="ECO:0000256" key="5">
    <source>
        <dbReference type="ARBA" id="ARBA00022968"/>
    </source>
</evidence>
<keyword evidence="4" id="KW-0808">Transferase</keyword>
<evidence type="ECO:0000313" key="9">
    <source>
        <dbReference type="EMBL" id="KAB8349688.1"/>
    </source>
</evidence>
<dbReference type="Pfam" id="PF05637">
    <property type="entry name" value="Glyco_transf_34"/>
    <property type="match status" value="1"/>
</dbReference>